<reference evidence="3 4" key="1">
    <citation type="submission" date="2020-03" db="EMBL/GenBank/DDBJ databases">
        <title>Whole genome shotgun sequence of Phytohabitans rumicis NBRC 108638.</title>
        <authorList>
            <person name="Komaki H."/>
            <person name="Tamura T."/>
        </authorList>
    </citation>
    <scope>NUCLEOTIDE SEQUENCE [LARGE SCALE GENOMIC DNA]</scope>
    <source>
        <strain evidence="3 4">NBRC 108638</strain>
    </source>
</reference>
<organism evidence="3 4">
    <name type="scientific">Phytohabitans rumicis</name>
    <dbReference type="NCBI Taxonomy" id="1076125"/>
    <lineage>
        <taxon>Bacteria</taxon>
        <taxon>Bacillati</taxon>
        <taxon>Actinomycetota</taxon>
        <taxon>Actinomycetes</taxon>
        <taxon>Micromonosporales</taxon>
        <taxon>Micromonosporaceae</taxon>
    </lineage>
</organism>
<keyword evidence="1" id="KW-0175">Coiled coil</keyword>
<dbReference type="AlphaFoldDB" id="A0A6V8LAJ0"/>
<sequence>MNSTVVVNLVAIDCCSCGVVFGLSEGHHRQLRRTGQRFFCPNGHSQSYTETEADRLRKQLATVEQQRDRARANATHYQDQAEATERVLRATRGQVTKLKKRVANGVCPCCNRSFANLARHMAGQHPDYAGDDDPSTTTSLPVGSA</sequence>
<keyword evidence="4" id="KW-1185">Reference proteome</keyword>
<gene>
    <name evidence="3" type="ORF">Prum_052110</name>
</gene>
<protein>
    <submittedName>
        <fullName evidence="3">Uncharacterized protein</fullName>
    </submittedName>
</protein>
<evidence type="ECO:0000313" key="3">
    <source>
        <dbReference type="EMBL" id="GFJ91569.1"/>
    </source>
</evidence>
<reference evidence="3 4" key="2">
    <citation type="submission" date="2020-03" db="EMBL/GenBank/DDBJ databases">
        <authorList>
            <person name="Ichikawa N."/>
            <person name="Kimura A."/>
            <person name="Kitahashi Y."/>
            <person name="Uohara A."/>
        </authorList>
    </citation>
    <scope>NUCLEOTIDE SEQUENCE [LARGE SCALE GENOMIC DNA]</scope>
    <source>
        <strain evidence="3 4">NBRC 108638</strain>
    </source>
</reference>
<feature type="coiled-coil region" evidence="1">
    <location>
        <begin position="53"/>
        <end position="80"/>
    </location>
</feature>
<dbReference type="RefSeq" id="WP_173078617.1">
    <property type="nucleotide sequence ID" value="NZ_BAABJB010000004.1"/>
</dbReference>
<evidence type="ECO:0000256" key="1">
    <source>
        <dbReference type="SAM" id="Coils"/>
    </source>
</evidence>
<dbReference type="Proteomes" id="UP000482960">
    <property type="component" value="Unassembled WGS sequence"/>
</dbReference>
<comment type="caution">
    <text evidence="3">The sequence shown here is derived from an EMBL/GenBank/DDBJ whole genome shotgun (WGS) entry which is preliminary data.</text>
</comment>
<name>A0A6V8LAJ0_9ACTN</name>
<evidence type="ECO:0000256" key="2">
    <source>
        <dbReference type="SAM" id="MobiDB-lite"/>
    </source>
</evidence>
<feature type="region of interest" description="Disordered" evidence="2">
    <location>
        <begin position="125"/>
        <end position="145"/>
    </location>
</feature>
<accession>A0A6V8LAJ0</accession>
<dbReference type="EMBL" id="BLPG01000001">
    <property type="protein sequence ID" value="GFJ91569.1"/>
    <property type="molecule type" value="Genomic_DNA"/>
</dbReference>
<feature type="compositionally biased region" description="Polar residues" evidence="2">
    <location>
        <begin position="135"/>
        <end position="145"/>
    </location>
</feature>
<evidence type="ECO:0000313" key="4">
    <source>
        <dbReference type="Proteomes" id="UP000482960"/>
    </source>
</evidence>
<proteinExistence type="predicted"/>